<dbReference type="Pfam" id="PF05598">
    <property type="entry name" value="DUF772"/>
    <property type="match status" value="1"/>
</dbReference>
<gene>
    <name evidence="2" type="ORF">BGP82_28360</name>
</gene>
<name>A0A2S3WKM6_PSEPU</name>
<reference evidence="2 3" key="1">
    <citation type="submission" date="2016-08" db="EMBL/GenBank/DDBJ databases">
        <authorList>
            <person name="Seilhamer J.J."/>
        </authorList>
    </citation>
    <scope>NUCLEOTIDE SEQUENCE [LARGE SCALE GENOMIC DNA]</scope>
    <source>
        <strain evidence="2 3">KH-18-2</strain>
    </source>
</reference>
<dbReference type="PANTHER" id="PTHR35604">
    <property type="entry name" value="TRANSPOSASE INSH FOR INSERTION SEQUENCE ELEMENT IS5A-RELATED"/>
    <property type="match status" value="1"/>
</dbReference>
<protein>
    <recommendedName>
        <fullName evidence="1">Transposase InsH N-terminal domain-containing protein</fullName>
    </recommendedName>
</protein>
<dbReference type="Proteomes" id="UP000237378">
    <property type="component" value="Unassembled WGS sequence"/>
</dbReference>
<dbReference type="PANTHER" id="PTHR35604:SF2">
    <property type="entry name" value="TRANSPOSASE INSH FOR INSERTION SEQUENCE ELEMENT IS5A-RELATED"/>
    <property type="match status" value="1"/>
</dbReference>
<evidence type="ECO:0000313" key="3">
    <source>
        <dbReference type="Proteomes" id="UP000237378"/>
    </source>
</evidence>
<reference evidence="2 3" key="2">
    <citation type="submission" date="2018-03" db="EMBL/GenBank/DDBJ databases">
        <title>Draft genome of Pseudomonas putida strain KH-18-2.</title>
        <authorList>
            <person name="Yoshizawa S."/>
            <person name="Khan N.H."/>
            <person name="Nishimura M."/>
            <person name="Chiura H.X."/>
            <person name="Ogura Y."/>
            <person name="Hayashi T."/>
            <person name="Kogure K."/>
        </authorList>
    </citation>
    <scope>NUCLEOTIDE SEQUENCE [LARGE SCALE GENOMIC DNA]</scope>
    <source>
        <strain evidence="2 3">KH-18-2</strain>
    </source>
</reference>
<dbReference type="EMBL" id="MING01000087">
    <property type="protein sequence ID" value="POF99753.1"/>
    <property type="molecule type" value="Genomic_DNA"/>
</dbReference>
<feature type="domain" description="Transposase InsH N-terminal" evidence="1">
    <location>
        <begin position="2"/>
        <end position="86"/>
    </location>
</feature>
<comment type="caution">
    <text evidence="2">The sequence shown here is derived from an EMBL/GenBank/DDBJ whole genome shotgun (WGS) entry which is preliminary data.</text>
</comment>
<proteinExistence type="predicted"/>
<sequence length="112" mass="12520">MLAEIEPIVPRIELVALVEPHYPKVGGRKSYSLESMPRIHLLQNGFSLRAPAMEEALHEITLMGRLARLTLSAPIPEDITIMNFRDLLKGISSRQVPGHQAKAQVYAKVKQP</sequence>
<dbReference type="InterPro" id="IPR008490">
    <property type="entry name" value="Transposase_InsH_N"/>
</dbReference>
<organism evidence="2 3">
    <name type="scientific">Pseudomonas putida</name>
    <name type="common">Arthrobacter siderocapsulatus</name>
    <dbReference type="NCBI Taxonomy" id="303"/>
    <lineage>
        <taxon>Bacteria</taxon>
        <taxon>Pseudomonadati</taxon>
        <taxon>Pseudomonadota</taxon>
        <taxon>Gammaproteobacteria</taxon>
        <taxon>Pseudomonadales</taxon>
        <taxon>Pseudomonadaceae</taxon>
        <taxon>Pseudomonas</taxon>
    </lineage>
</organism>
<evidence type="ECO:0000259" key="1">
    <source>
        <dbReference type="Pfam" id="PF05598"/>
    </source>
</evidence>
<dbReference type="AlphaFoldDB" id="A0A2S3WKM6"/>
<accession>A0A2S3WKM6</accession>
<evidence type="ECO:0000313" key="2">
    <source>
        <dbReference type="EMBL" id="POF99753.1"/>
    </source>
</evidence>